<sequence>MGQWGLRVPRDDLSKGAEAILHERDGYLTELGDAQDRETKLEKEIGILTDQVKNLSTRGAAEKELVGTGEIPLVC</sequence>
<keyword evidence="2" id="KW-1185">Reference proteome</keyword>
<proteinExistence type="predicted"/>
<evidence type="ECO:0000313" key="2">
    <source>
        <dbReference type="Proteomes" id="UP000267821"/>
    </source>
</evidence>
<organism evidence="1 2">
    <name type="scientific">Terfezia boudieri ATCC MYA-4762</name>
    <dbReference type="NCBI Taxonomy" id="1051890"/>
    <lineage>
        <taxon>Eukaryota</taxon>
        <taxon>Fungi</taxon>
        <taxon>Dikarya</taxon>
        <taxon>Ascomycota</taxon>
        <taxon>Pezizomycotina</taxon>
        <taxon>Pezizomycetes</taxon>
        <taxon>Pezizales</taxon>
        <taxon>Pezizaceae</taxon>
        <taxon>Terfezia</taxon>
    </lineage>
</organism>
<name>A0A3N4LVZ6_9PEZI</name>
<dbReference type="AlphaFoldDB" id="A0A3N4LVZ6"/>
<dbReference type="Proteomes" id="UP000267821">
    <property type="component" value="Unassembled WGS sequence"/>
</dbReference>
<gene>
    <name evidence="1" type="ORF">L211DRAFT_339675</name>
</gene>
<evidence type="ECO:0000313" key="1">
    <source>
        <dbReference type="EMBL" id="RPB22205.1"/>
    </source>
</evidence>
<dbReference type="EMBL" id="ML121553">
    <property type="protein sequence ID" value="RPB22205.1"/>
    <property type="molecule type" value="Genomic_DNA"/>
</dbReference>
<protein>
    <submittedName>
        <fullName evidence="1">Uncharacterized protein</fullName>
    </submittedName>
</protein>
<dbReference type="OrthoDB" id="5494693at2759"/>
<dbReference type="InParanoid" id="A0A3N4LVZ6"/>
<accession>A0A3N4LVZ6</accession>
<reference evidence="1 2" key="1">
    <citation type="journal article" date="2018" name="Nat. Ecol. Evol.">
        <title>Pezizomycetes genomes reveal the molecular basis of ectomycorrhizal truffle lifestyle.</title>
        <authorList>
            <person name="Murat C."/>
            <person name="Payen T."/>
            <person name="Noel B."/>
            <person name="Kuo A."/>
            <person name="Morin E."/>
            <person name="Chen J."/>
            <person name="Kohler A."/>
            <person name="Krizsan K."/>
            <person name="Balestrini R."/>
            <person name="Da Silva C."/>
            <person name="Montanini B."/>
            <person name="Hainaut M."/>
            <person name="Levati E."/>
            <person name="Barry K.W."/>
            <person name="Belfiori B."/>
            <person name="Cichocki N."/>
            <person name="Clum A."/>
            <person name="Dockter R.B."/>
            <person name="Fauchery L."/>
            <person name="Guy J."/>
            <person name="Iotti M."/>
            <person name="Le Tacon F."/>
            <person name="Lindquist E.A."/>
            <person name="Lipzen A."/>
            <person name="Malagnac F."/>
            <person name="Mello A."/>
            <person name="Molinier V."/>
            <person name="Miyauchi S."/>
            <person name="Poulain J."/>
            <person name="Riccioni C."/>
            <person name="Rubini A."/>
            <person name="Sitrit Y."/>
            <person name="Splivallo R."/>
            <person name="Traeger S."/>
            <person name="Wang M."/>
            <person name="Zifcakova L."/>
            <person name="Wipf D."/>
            <person name="Zambonelli A."/>
            <person name="Paolocci F."/>
            <person name="Nowrousian M."/>
            <person name="Ottonello S."/>
            <person name="Baldrian P."/>
            <person name="Spatafora J.W."/>
            <person name="Henrissat B."/>
            <person name="Nagy L.G."/>
            <person name="Aury J.M."/>
            <person name="Wincker P."/>
            <person name="Grigoriev I.V."/>
            <person name="Bonfante P."/>
            <person name="Martin F.M."/>
        </authorList>
    </citation>
    <scope>NUCLEOTIDE SEQUENCE [LARGE SCALE GENOMIC DNA]</scope>
    <source>
        <strain evidence="1 2">ATCC MYA-4762</strain>
    </source>
</reference>